<dbReference type="EMBL" id="JTDB02000001">
    <property type="protein sequence ID" value="NLP60290.1"/>
    <property type="molecule type" value="Genomic_DNA"/>
</dbReference>
<organism evidence="3 4">
    <name type="scientific">Paraburkholderia sacchari</name>
    <dbReference type="NCBI Taxonomy" id="159450"/>
    <lineage>
        <taxon>Bacteria</taxon>
        <taxon>Pseudomonadati</taxon>
        <taxon>Pseudomonadota</taxon>
        <taxon>Betaproteobacteria</taxon>
        <taxon>Burkholderiales</taxon>
        <taxon>Burkholderiaceae</taxon>
        <taxon>Paraburkholderia</taxon>
    </lineage>
</organism>
<dbReference type="Proteomes" id="UP000030460">
    <property type="component" value="Unassembled WGS sequence"/>
</dbReference>
<sequence length="230" mass="25000">MQEAAAYRSGTPYYAFACAAVFALLFTALGLSLRYRHERVPEVTAVPLPADPRVFSVPAPGTSDGAEYALPASVLHERPVTESSEAAHASVVEHSTGPQGEQSVMRKAQTDPRLRLADSLRHGHQHLARNNLWAARRDIAAALAVQPGNHEAQQMRSDLVSREHRRAYLLAYAQLCARAGEWNCARDNAASALRVDASSRTAGKLLSRASAAQQADFINTDRSDAWGSMR</sequence>
<feature type="transmembrane region" description="Helical" evidence="2">
    <location>
        <begin position="12"/>
        <end position="31"/>
    </location>
</feature>
<keyword evidence="2" id="KW-0812">Transmembrane</keyword>
<keyword evidence="4" id="KW-1185">Reference proteome</keyword>
<reference evidence="3" key="2">
    <citation type="submission" date="2020-04" db="EMBL/GenBank/DDBJ databases">
        <authorList>
            <person name="Alexandrino P."/>
            <person name="Mendonca T."/>
            <person name="Guaman L."/>
            <person name="Cherix J."/>
            <person name="Lozano-Sakalauskas G."/>
            <person name="Fujita A."/>
            <person name="Filho E.R."/>
            <person name="Long P."/>
            <person name="Padilla G."/>
            <person name="Taciro M.K."/>
            <person name="Gomez J.G."/>
            <person name="Silva L.F."/>
            <person name="Torres M."/>
        </authorList>
    </citation>
    <scope>NUCLEOTIDE SEQUENCE</scope>
    <source>
        <strain evidence="3">LMG 19450</strain>
    </source>
</reference>
<gene>
    <name evidence="3" type="ORF">NH14_003835</name>
</gene>
<reference evidence="3" key="1">
    <citation type="journal article" date="2015" name="Genome Announc.">
        <title>Draft Genome Sequence of the Polyhydroxyalkanoate-Producing Bacterium Burkholderia sacchari LMG 19450 Isolated from Brazilian Sugarcane Plantation Soil.</title>
        <authorList>
            <person name="Alexandrino P.M."/>
            <person name="Mendonca T.T."/>
            <person name="Guaman Bautista L.P."/>
            <person name="Cherix J."/>
            <person name="Lozano-Sakalauskas G.C."/>
            <person name="Fujita A."/>
            <person name="Ramos Filho E."/>
            <person name="Long P."/>
            <person name="Padilla G."/>
            <person name="Taciro M.K."/>
            <person name="Gomez J.G."/>
            <person name="Silva L.F."/>
        </authorList>
    </citation>
    <scope>NUCLEOTIDE SEQUENCE</scope>
    <source>
        <strain evidence="3">LMG 19450</strain>
    </source>
</reference>
<keyword evidence="2" id="KW-0472">Membrane</keyword>
<keyword evidence="2" id="KW-1133">Transmembrane helix</keyword>
<evidence type="ECO:0000256" key="2">
    <source>
        <dbReference type="SAM" id="Phobius"/>
    </source>
</evidence>
<feature type="region of interest" description="Disordered" evidence="1">
    <location>
        <begin position="80"/>
        <end position="105"/>
    </location>
</feature>
<evidence type="ECO:0000313" key="4">
    <source>
        <dbReference type="Proteomes" id="UP000030460"/>
    </source>
</evidence>
<evidence type="ECO:0000313" key="3">
    <source>
        <dbReference type="EMBL" id="NLP60290.1"/>
    </source>
</evidence>
<protein>
    <submittedName>
        <fullName evidence="3">Uncharacterized protein</fullName>
    </submittedName>
</protein>
<accession>A0A8T6Z7Q9</accession>
<proteinExistence type="predicted"/>
<comment type="caution">
    <text evidence="3">The sequence shown here is derived from an EMBL/GenBank/DDBJ whole genome shotgun (WGS) entry which is preliminary data.</text>
</comment>
<dbReference type="AlphaFoldDB" id="A0A8T6Z7Q9"/>
<name>A0A8T6Z7Q9_9BURK</name>
<dbReference type="OrthoDB" id="9128660at2"/>
<evidence type="ECO:0000256" key="1">
    <source>
        <dbReference type="SAM" id="MobiDB-lite"/>
    </source>
</evidence>
<dbReference type="RefSeq" id="WP_152617043.1">
    <property type="nucleotide sequence ID" value="NZ_CADFGF010000002.1"/>
</dbReference>